<dbReference type="GO" id="GO:0016020">
    <property type="term" value="C:membrane"/>
    <property type="evidence" value="ECO:0007669"/>
    <property type="project" value="TreeGrafter"/>
</dbReference>
<keyword evidence="2" id="KW-0560">Oxidoreductase</keyword>
<comment type="similarity">
    <text evidence="1 3">Belongs to the short-chain dehydrogenases/reductases (SDR) family.</text>
</comment>
<keyword evidence="5" id="KW-1185">Reference proteome</keyword>
<evidence type="ECO:0000256" key="3">
    <source>
        <dbReference type="RuleBase" id="RU000363"/>
    </source>
</evidence>
<dbReference type="EMBL" id="CP040077">
    <property type="protein sequence ID" value="QCP49852.1"/>
    <property type="molecule type" value="Genomic_DNA"/>
</dbReference>
<dbReference type="InterPro" id="IPR002347">
    <property type="entry name" value="SDR_fam"/>
</dbReference>
<dbReference type="Gene3D" id="3.40.50.720">
    <property type="entry name" value="NAD(P)-binding Rossmann-like Domain"/>
    <property type="match status" value="1"/>
</dbReference>
<dbReference type="PRINTS" id="PR00080">
    <property type="entry name" value="SDRFAMILY"/>
</dbReference>
<dbReference type="InterPro" id="IPR020904">
    <property type="entry name" value="Sc_DH/Rdtase_CS"/>
</dbReference>
<protein>
    <submittedName>
        <fullName evidence="4">SDR family NAD(P)-dependent oxidoreductase</fullName>
    </submittedName>
</protein>
<dbReference type="PANTHER" id="PTHR44196:SF1">
    <property type="entry name" value="DEHYDROGENASE_REDUCTASE SDR FAMILY MEMBER 7B"/>
    <property type="match status" value="1"/>
</dbReference>
<evidence type="ECO:0000313" key="4">
    <source>
        <dbReference type="EMBL" id="QCP49852.1"/>
    </source>
</evidence>
<dbReference type="AlphaFoldDB" id="A0A4P8ILQ4"/>
<dbReference type="PANTHER" id="PTHR44196">
    <property type="entry name" value="DEHYDROGENASE/REDUCTASE SDR FAMILY MEMBER 7B"/>
    <property type="match status" value="1"/>
</dbReference>
<dbReference type="OrthoDB" id="5786478at2"/>
<gene>
    <name evidence="4" type="ORF">FAZ95_12115</name>
</gene>
<dbReference type="Proteomes" id="UP000298656">
    <property type="component" value="Chromosome 1"/>
</dbReference>
<name>A0A4P8ILQ4_9BURK</name>
<dbReference type="GO" id="GO:0016491">
    <property type="term" value="F:oxidoreductase activity"/>
    <property type="evidence" value="ECO:0007669"/>
    <property type="project" value="UniProtKB-KW"/>
</dbReference>
<dbReference type="SUPFAM" id="SSF51735">
    <property type="entry name" value="NAD(P)-binding Rossmann-fold domains"/>
    <property type="match status" value="1"/>
</dbReference>
<dbReference type="KEGG" id="tvl:FAZ95_12115"/>
<dbReference type="InterPro" id="IPR036291">
    <property type="entry name" value="NAD(P)-bd_dom_sf"/>
</dbReference>
<dbReference type="PROSITE" id="PS00061">
    <property type="entry name" value="ADH_SHORT"/>
    <property type="match status" value="1"/>
</dbReference>
<sequence>MDSRDTYGFEGRTALVTGATGGLGSRLVRTLSELGCTVYAAARTPERLPADCRSPAIVPIAIDLADPASIDASIPQLRDVSIVINNAGINRADSVLFCRDDHSAREEMEVNYFGPLRLARALAPFMAERRDGVFVNILSVLSIDHLVACGSYSVSKAAAHSLTQGMRAELKTSNVRVIGVYPGPMDTPMSAALPMAKIAPDDVAAMIIDAIRSGGDEIFPGP</sequence>
<proteinExistence type="inferred from homology"/>
<dbReference type="PRINTS" id="PR00081">
    <property type="entry name" value="GDHRDH"/>
</dbReference>
<evidence type="ECO:0000256" key="1">
    <source>
        <dbReference type="ARBA" id="ARBA00006484"/>
    </source>
</evidence>
<evidence type="ECO:0000313" key="5">
    <source>
        <dbReference type="Proteomes" id="UP000298656"/>
    </source>
</evidence>
<accession>A0A4P8ILQ4</accession>
<organism evidence="4 5">
    <name type="scientific">Trinickia violacea</name>
    <dbReference type="NCBI Taxonomy" id="2571746"/>
    <lineage>
        <taxon>Bacteria</taxon>
        <taxon>Pseudomonadati</taxon>
        <taxon>Pseudomonadota</taxon>
        <taxon>Betaproteobacteria</taxon>
        <taxon>Burkholderiales</taxon>
        <taxon>Burkholderiaceae</taxon>
        <taxon>Trinickia</taxon>
    </lineage>
</organism>
<evidence type="ECO:0000256" key="2">
    <source>
        <dbReference type="ARBA" id="ARBA00023002"/>
    </source>
</evidence>
<reference evidence="4 5" key="1">
    <citation type="submission" date="2019-05" db="EMBL/GenBank/DDBJ databases">
        <title>Burkholderia sp. DHOD12, isolated from subtropical forest soil.</title>
        <authorList>
            <person name="Gao Z.-H."/>
            <person name="Qiu L.-H."/>
        </authorList>
    </citation>
    <scope>NUCLEOTIDE SEQUENCE [LARGE SCALE GENOMIC DNA]</scope>
    <source>
        <strain evidence="4 5">DHOD12</strain>
    </source>
</reference>
<dbReference type="Pfam" id="PF00106">
    <property type="entry name" value="adh_short"/>
    <property type="match status" value="1"/>
</dbReference>